<reference evidence="7 8" key="3">
    <citation type="submission" date="2019-11" db="EMBL/GenBank/DDBJ databases">
        <title>A de novo genome assembly of a pear dwarfing rootstock.</title>
        <authorList>
            <person name="Wang F."/>
            <person name="Wang J."/>
            <person name="Li S."/>
            <person name="Zhang Y."/>
            <person name="Fang M."/>
            <person name="Ma L."/>
            <person name="Zhao Y."/>
            <person name="Jiang S."/>
        </authorList>
    </citation>
    <scope>NUCLEOTIDE SEQUENCE [LARGE SCALE GENOMIC DNA]</scope>
    <source>
        <strain evidence="7">S2</strain>
        <tissue evidence="7">Leaf</tissue>
    </source>
</reference>
<comment type="similarity">
    <text evidence="2">Belongs to the glycosyltransferase 34 family.</text>
</comment>
<evidence type="ECO:0000313" key="7">
    <source>
        <dbReference type="EMBL" id="KAB2601940.1"/>
    </source>
</evidence>
<dbReference type="GO" id="GO:0008378">
    <property type="term" value="F:galactosyltransferase activity"/>
    <property type="evidence" value="ECO:0007669"/>
    <property type="project" value="TreeGrafter"/>
</dbReference>
<evidence type="ECO:0000256" key="4">
    <source>
        <dbReference type="ARBA" id="ARBA00022679"/>
    </source>
</evidence>
<dbReference type="GO" id="GO:0000139">
    <property type="term" value="C:Golgi membrane"/>
    <property type="evidence" value="ECO:0007669"/>
    <property type="project" value="UniProtKB-SubCell"/>
</dbReference>
<dbReference type="Proteomes" id="UP000327157">
    <property type="component" value="Chromosome 10"/>
</dbReference>
<comment type="caution">
    <text evidence="7">The sequence shown here is derived from an EMBL/GenBank/DDBJ whole genome shotgun (WGS) entry which is preliminary data.</text>
</comment>
<reference evidence="7 8" key="1">
    <citation type="submission" date="2019-09" db="EMBL/GenBank/DDBJ databases">
        <authorList>
            <person name="Ou C."/>
        </authorList>
    </citation>
    <scope>NUCLEOTIDE SEQUENCE [LARGE SCALE GENOMIC DNA]</scope>
    <source>
        <strain evidence="7">S2</strain>
        <tissue evidence="7">Leaf</tissue>
    </source>
</reference>
<reference evidence="8" key="2">
    <citation type="submission" date="2019-10" db="EMBL/GenBank/DDBJ databases">
        <title>A de novo genome assembly of a pear dwarfing rootstock.</title>
        <authorList>
            <person name="Wang F."/>
            <person name="Wang J."/>
            <person name="Li S."/>
            <person name="Zhang Y."/>
            <person name="Fang M."/>
            <person name="Ma L."/>
            <person name="Zhao Y."/>
            <person name="Jiang S."/>
        </authorList>
    </citation>
    <scope>NUCLEOTIDE SEQUENCE [LARGE SCALE GENOMIC DNA]</scope>
</reference>
<keyword evidence="3 7" id="KW-0328">Glycosyltransferase</keyword>
<dbReference type="InterPro" id="IPR029044">
    <property type="entry name" value="Nucleotide-diphossugar_trans"/>
</dbReference>
<dbReference type="PANTHER" id="PTHR31311">
    <property type="entry name" value="XYLOGLUCAN 6-XYLOSYLTRANSFERASE 5-RELATED-RELATED"/>
    <property type="match status" value="1"/>
</dbReference>
<dbReference type="OrthoDB" id="407658at2759"/>
<dbReference type="Pfam" id="PF05637">
    <property type="entry name" value="Glyco_transf_34"/>
    <property type="match status" value="1"/>
</dbReference>
<sequence>MGSSKYAPPRRSVLHNASCLIACGFLFAAGAALAVSLGLALLPIINPDTNFDNFITWNKVTQGLDPGYDPAEPTFYDDPNVSYSIGQPMEDWDEKRKKWLLHHPSFAAGVGDRVLLVTGSQATTCSNPVGDHLLLRFFKNKVDYCRLHGYDIFYNNLALHPKVTGAWAKLPTLRAAMLAHPEAEWMWWVDSDAIVTDMDFKIPLERYKDHNLVVYGLWHEIYDKHSWTSINSGVFLIRNCQWSMNLIEAWVIMGPQTPYYERWARKQYSLLKDKQISNSDDQSGLIYLLITQKERWANKTYVENDYYLHGYWLATVDDLDSTTKRYMEIDKEVDMLRRRHAEKVNQFYGTMREQHVKDKGYWKDYLRRPFTTHFTGCQPCNGQYSSAYTWEACWSGMQRALNFANNQVLRRFGYMHPDLLNSSFVSPVPFDFPVAE</sequence>
<evidence type="ECO:0000256" key="5">
    <source>
        <dbReference type="ARBA" id="ARBA00022968"/>
    </source>
</evidence>
<keyword evidence="5" id="KW-0812">Transmembrane</keyword>
<dbReference type="AlphaFoldDB" id="A0A5N5FKX2"/>
<evidence type="ECO:0000256" key="6">
    <source>
        <dbReference type="ARBA" id="ARBA00023034"/>
    </source>
</evidence>
<evidence type="ECO:0000313" key="8">
    <source>
        <dbReference type="Proteomes" id="UP000327157"/>
    </source>
</evidence>
<keyword evidence="4 7" id="KW-0808">Transferase</keyword>
<dbReference type="GO" id="GO:0005802">
    <property type="term" value="C:trans-Golgi network"/>
    <property type="evidence" value="ECO:0007669"/>
    <property type="project" value="TreeGrafter"/>
</dbReference>
<proteinExistence type="inferred from homology"/>
<gene>
    <name evidence="7" type="ORF">D8674_002945</name>
</gene>
<keyword evidence="5" id="KW-0735">Signal-anchor</keyword>
<dbReference type="Gene3D" id="3.90.550.10">
    <property type="entry name" value="Spore Coat Polysaccharide Biosynthesis Protein SpsA, Chain A"/>
    <property type="match status" value="1"/>
</dbReference>
<dbReference type="EMBL" id="SMOL01000695">
    <property type="protein sequence ID" value="KAB2601940.1"/>
    <property type="molecule type" value="Genomic_DNA"/>
</dbReference>
<keyword evidence="6" id="KW-0333">Golgi apparatus</keyword>
<comment type="subcellular location">
    <subcellularLocation>
        <location evidence="1">Golgi apparatus membrane</location>
        <topology evidence="1">Single-pass type II membrane protein</topology>
    </subcellularLocation>
</comment>
<evidence type="ECO:0000256" key="2">
    <source>
        <dbReference type="ARBA" id="ARBA00005664"/>
    </source>
</evidence>
<dbReference type="InterPro" id="IPR008630">
    <property type="entry name" value="Glyco_trans_34"/>
</dbReference>
<accession>A0A5N5FKX2</accession>
<evidence type="ECO:0000256" key="1">
    <source>
        <dbReference type="ARBA" id="ARBA00004323"/>
    </source>
</evidence>
<evidence type="ECO:0000256" key="3">
    <source>
        <dbReference type="ARBA" id="ARBA00022676"/>
    </source>
</evidence>
<dbReference type="GO" id="GO:0005768">
    <property type="term" value="C:endosome"/>
    <property type="evidence" value="ECO:0007669"/>
    <property type="project" value="TreeGrafter"/>
</dbReference>
<keyword evidence="8" id="KW-1185">Reference proteome</keyword>
<name>A0A5N5FKX2_9ROSA</name>
<dbReference type="PANTHER" id="PTHR31311:SF41">
    <property type="entry name" value="PUTATIVE-RELATED"/>
    <property type="match status" value="1"/>
</dbReference>
<organism evidence="7 8">
    <name type="scientific">Pyrus ussuriensis x Pyrus communis</name>
    <dbReference type="NCBI Taxonomy" id="2448454"/>
    <lineage>
        <taxon>Eukaryota</taxon>
        <taxon>Viridiplantae</taxon>
        <taxon>Streptophyta</taxon>
        <taxon>Embryophyta</taxon>
        <taxon>Tracheophyta</taxon>
        <taxon>Spermatophyta</taxon>
        <taxon>Magnoliopsida</taxon>
        <taxon>eudicotyledons</taxon>
        <taxon>Gunneridae</taxon>
        <taxon>Pentapetalae</taxon>
        <taxon>rosids</taxon>
        <taxon>fabids</taxon>
        <taxon>Rosales</taxon>
        <taxon>Rosaceae</taxon>
        <taxon>Amygdaloideae</taxon>
        <taxon>Maleae</taxon>
        <taxon>Pyrus</taxon>
    </lineage>
</organism>
<protein>
    <submittedName>
        <fullName evidence="7">Galactomannan galactosyltransferase 1-like</fullName>
    </submittedName>
</protein>